<name>S5STG3_9CORY</name>
<dbReference type="KEGG" id="cmd:B841_04820"/>
<evidence type="ECO:0000313" key="1">
    <source>
        <dbReference type="EMBL" id="AGS34439.1"/>
    </source>
</evidence>
<dbReference type="Pfam" id="PF00300">
    <property type="entry name" value="His_Phos_1"/>
    <property type="match status" value="1"/>
</dbReference>
<dbReference type="PANTHER" id="PTHR48100:SF1">
    <property type="entry name" value="HISTIDINE PHOSPHATASE FAMILY PROTEIN-RELATED"/>
    <property type="match status" value="1"/>
</dbReference>
<dbReference type="RefSeq" id="WP_020934372.1">
    <property type="nucleotide sequence ID" value="NC_021915.1"/>
</dbReference>
<dbReference type="Gene3D" id="3.40.50.1240">
    <property type="entry name" value="Phosphoglycerate mutase-like"/>
    <property type="match status" value="1"/>
</dbReference>
<dbReference type="HOGENOM" id="CLU_033323_8_0_11"/>
<dbReference type="STRING" id="1224163.B841_04820"/>
<protein>
    <submittedName>
        <fullName evidence="1">2,3-bisphosphoglycerate-independent phosphoglycerate mutase</fullName>
    </submittedName>
</protein>
<dbReference type="EMBL" id="CP003924">
    <property type="protein sequence ID" value="AGS34439.1"/>
    <property type="molecule type" value="Genomic_DNA"/>
</dbReference>
<dbReference type="PANTHER" id="PTHR48100">
    <property type="entry name" value="BROAD-SPECIFICITY PHOSPHATASE YOR283W-RELATED"/>
    <property type="match status" value="1"/>
</dbReference>
<keyword evidence="2" id="KW-1185">Reference proteome</keyword>
<dbReference type="eggNOG" id="COG0406">
    <property type="taxonomic scope" value="Bacteria"/>
</dbReference>
<gene>
    <name evidence="1" type="ORF">B841_04820</name>
</gene>
<dbReference type="InterPro" id="IPR029033">
    <property type="entry name" value="His_PPase_superfam"/>
</dbReference>
<evidence type="ECO:0000313" key="2">
    <source>
        <dbReference type="Proteomes" id="UP000015388"/>
    </source>
</evidence>
<organism evidence="1 2">
    <name type="scientific">Corynebacterium maris DSM 45190</name>
    <dbReference type="NCBI Taxonomy" id="1224163"/>
    <lineage>
        <taxon>Bacteria</taxon>
        <taxon>Bacillati</taxon>
        <taxon>Actinomycetota</taxon>
        <taxon>Actinomycetes</taxon>
        <taxon>Mycobacteriales</taxon>
        <taxon>Corynebacteriaceae</taxon>
        <taxon>Corynebacterium</taxon>
    </lineage>
</organism>
<dbReference type="SMART" id="SM00855">
    <property type="entry name" value="PGAM"/>
    <property type="match status" value="1"/>
</dbReference>
<dbReference type="OrthoDB" id="4120859at2"/>
<dbReference type="SUPFAM" id="SSF53254">
    <property type="entry name" value="Phosphoglycerate mutase-like"/>
    <property type="match status" value="1"/>
</dbReference>
<dbReference type="InterPro" id="IPR013078">
    <property type="entry name" value="His_Pase_superF_clade-1"/>
</dbReference>
<accession>S5STG3</accession>
<dbReference type="AlphaFoldDB" id="S5STG3"/>
<dbReference type="Proteomes" id="UP000015388">
    <property type="component" value="Chromosome"/>
</dbReference>
<dbReference type="GO" id="GO:0016791">
    <property type="term" value="F:phosphatase activity"/>
    <property type="evidence" value="ECO:0007669"/>
    <property type="project" value="TreeGrafter"/>
</dbReference>
<reference evidence="1 2" key="1">
    <citation type="submission" date="2012-11" db="EMBL/GenBank/DDBJ databases">
        <title>The complete genome sequence of Corynebacterium maris Coryn-1 (=DSM 45190).</title>
        <authorList>
            <person name="Schaffert L."/>
            <person name="Albersmeier A."/>
            <person name="Kalinowski J."/>
            <person name="Ruckert C."/>
        </authorList>
    </citation>
    <scope>NUCLEOTIDE SEQUENCE [LARGE SCALE GENOMIC DNA]</scope>
    <source>
        <strain evidence="2">Coryn-1</strain>
    </source>
</reference>
<dbReference type="CDD" id="cd07067">
    <property type="entry name" value="HP_PGM_like"/>
    <property type="match status" value="1"/>
</dbReference>
<dbReference type="GO" id="GO:0005737">
    <property type="term" value="C:cytoplasm"/>
    <property type="evidence" value="ECO:0007669"/>
    <property type="project" value="TreeGrafter"/>
</dbReference>
<sequence length="222" mass="23696">MGTDTVSDVPAASSTLILLVRHGVTPTTGKVLPGRAPGLHLSEEGRAQARAVARRVGELPVSAVYASPLERTRETAAPTAEHFGLEATLHDGLLECEFGEWTGEQITELAKLPEWQTVQKTPSEFRFPGGESFVEMRDRIVETLHGLAARHPGEVIACFSHADPLKAAITHLQGKDLDQFQEAVVAPASISVAEFTADGSTRMVAVNTTSGELGRLRAAGRP</sequence>
<proteinExistence type="predicted"/>
<dbReference type="PATRIC" id="fig|1224163.3.peg.965"/>
<dbReference type="InterPro" id="IPR050275">
    <property type="entry name" value="PGM_Phosphatase"/>
</dbReference>